<keyword evidence="1" id="KW-0418">Kinase</keyword>
<name>S3CGP4_OPHP1</name>
<organism evidence="1 2">
    <name type="scientific">Ophiostoma piceae (strain UAMH 11346)</name>
    <name type="common">Sap stain fungus</name>
    <dbReference type="NCBI Taxonomy" id="1262450"/>
    <lineage>
        <taxon>Eukaryota</taxon>
        <taxon>Fungi</taxon>
        <taxon>Dikarya</taxon>
        <taxon>Ascomycota</taxon>
        <taxon>Pezizomycotina</taxon>
        <taxon>Sordariomycetes</taxon>
        <taxon>Sordariomycetidae</taxon>
        <taxon>Ophiostomatales</taxon>
        <taxon>Ophiostomataceae</taxon>
        <taxon>Ophiostoma</taxon>
    </lineage>
</organism>
<dbReference type="STRING" id="1262450.S3CGP4"/>
<dbReference type="eggNOG" id="KOG1290">
    <property type="taxonomic scope" value="Eukaryota"/>
</dbReference>
<keyword evidence="1" id="KW-0808">Transferase</keyword>
<dbReference type="OMA" id="WISFMEC"/>
<evidence type="ECO:0000313" key="2">
    <source>
        <dbReference type="Proteomes" id="UP000016923"/>
    </source>
</evidence>
<gene>
    <name evidence="1" type="ORF">F503_02202</name>
</gene>
<evidence type="ECO:0000313" key="1">
    <source>
        <dbReference type="EMBL" id="EPE05463.1"/>
    </source>
</evidence>
<protein>
    <submittedName>
        <fullName evidence="1">Protein kinase domain-containing protein</fullName>
    </submittedName>
</protein>
<sequence length="228" mass="26071">MRRAPWVPLRFPTTGYAIVEDPVVLEEEHFEGSQAGTLDTSSLKRGGNHYHRLVHKLMWESWKDLLLRNPARRCGSLWISFMECHLVHMELVYQTVFDTITKAELETPSARKLVGGAPVYTSRRFGLLQDFGAAVRGDGRRNHDAQPNEYRSPEKVWDHHEGRHLFYGYDPEKDKCAPRAHLAEMVGMLRPPPSDLLSRGGRSMEFLRNENAHVDVLQGTSLGNLLTR</sequence>
<dbReference type="EMBL" id="KE148156">
    <property type="protein sequence ID" value="EPE05463.1"/>
    <property type="molecule type" value="Genomic_DNA"/>
</dbReference>
<dbReference type="GO" id="GO:0016301">
    <property type="term" value="F:kinase activity"/>
    <property type="evidence" value="ECO:0007669"/>
    <property type="project" value="UniProtKB-KW"/>
</dbReference>
<dbReference type="Gene3D" id="1.10.510.10">
    <property type="entry name" value="Transferase(Phosphotransferase) domain 1"/>
    <property type="match status" value="1"/>
</dbReference>
<dbReference type="AlphaFoldDB" id="S3CGP4"/>
<keyword evidence="2" id="KW-1185">Reference proteome</keyword>
<accession>S3CGP4</accession>
<dbReference type="OrthoDB" id="5979581at2759"/>
<proteinExistence type="predicted"/>
<dbReference type="Proteomes" id="UP000016923">
    <property type="component" value="Unassembled WGS sequence"/>
</dbReference>
<reference evidence="1 2" key="1">
    <citation type="journal article" date="2013" name="BMC Genomics">
        <title>The genome and transcriptome of the pine saprophyte Ophiostoma piceae, and a comparison with the bark beetle-associated pine pathogen Grosmannia clavigera.</title>
        <authorList>
            <person name="Haridas S."/>
            <person name="Wang Y."/>
            <person name="Lim L."/>
            <person name="Massoumi Alamouti S."/>
            <person name="Jackman S."/>
            <person name="Docking R."/>
            <person name="Robertson G."/>
            <person name="Birol I."/>
            <person name="Bohlmann J."/>
            <person name="Breuil C."/>
        </authorList>
    </citation>
    <scope>NUCLEOTIDE SEQUENCE [LARGE SCALE GENOMIC DNA]</scope>
    <source>
        <strain evidence="1 2">UAMH 11346</strain>
    </source>
</reference>
<dbReference type="HOGENOM" id="CLU_000288_81_1_1"/>
<dbReference type="VEuPathDB" id="FungiDB:F503_02202"/>